<evidence type="ECO:0000256" key="9">
    <source>
        <dbReference type="HAMAP-Rule" id="MF_00183"/>
    </source>
</evidence>
<keyword evidence="6 9" id="KW-0464">Manganese</keyword>
<evidence type="ECO:0000259" key="10">
    <source>
        <dbReference type="Pfam" id="PF02670"/>
    </source>
</evidence>
<evidence type="ECO:0000256" key="3">
    <source>
        <dbReference type="ARBA" id="ARBA00022723"/>
    </source>
</evidence>
<dbReference type="SUPFAM" id="SSF69055">
    <property type="entry name" value="1-deoxy-D-xylulose-5-phosphate reductoisomerase, C-terminal domain"/>
    <property type="match status" value="1"/>
</dbReference>
<feature type="binding site" evidence="9">
    <location>
        <position position="209"/>
    </location>
    <ligand>
        <name>1-deoxy-D-xylulose 5-phosphate</name>
        <dbReference type="ChEBI" id="CHEBI:57792"/>
    </ligand>
</feature>
<dbReference type="Pfam" id="PF08436">
    <property type="entry name" value="DXP_redisom_C"/>
    <property type="match status" value="1"/>
</dbReference>
<evidence type="ECO:0000256" key="7">
    <source>
        <dbReference type="ARBA" id="ARBA00023229"/>
    </source>
</evidence>
<dbReference type="NCBIfam" id="TIGR00243">
    <property type="entry name" value="Dxr"/>
    <property type="match status" value="1"/>
</dbReference>
<dbReference type="Pfam" id="PF02670">
    <property type="entry name" value="DXP_reductoisom"/>
    <property type="match status" value="1"/>
</dbReference>
<organism evidence="13 14">
    <name type="scientific">Chlamydia pecorum (strain ATCC VR-628 / DSM 29919 / E58)</name>
    <name type="common">Chlamydophila pecorum</name>
    <dbReference type="NCBI Taxonomy" id="331635"/>
    <lineage>
        <taxon>Bacteria</taxon>
        <taxon>Pseudomonadati</taxon>
        <taxon>Chlamydiota</taxon>
        <taxon>Chlamydiia</taxon>
        <taxon>Chlamydiales</taxon>
        <taxon>Chlamydiaceae</taxon>
        <taxon>Chlamydia/Chlamydophila group</taxon>
        <taxon>Chlamydia</taxon>
    </lineage>
</organism>
<accession>A0AA34RDJ1</accession>
<dbReference type="KEGG" id="cpm:G5S_0790"/>
<feature type="binding site" evidence="9">
    <location>
        <position position="122"/>
    </location>
    <ligand>
        <name>1-deoxy-D-xylulose 5-phosphate</name>
        <dbReference type="ChEBI" id="CHEBI:57792"/>
    </ligand>
</feature>
<keyword evidence="4 9" id="KW-0521">NADP</keyword>
<comment type="catalytic activity">
    <reaction evidence="8">
        <text>2-C-methyl-D-erythritol 4-phosphate + NADP(+) = 1-deoxy-D-xylulose 5-phosphate + NADPH + H(+)</text>
        <dbReference type="Rhea" id="RHEA:13717"/>
        <dbReference type="ChEBI" id="CHEBI:15378"/>
        <dbReference type="ChEBI" id="CHEBI:57783"/>
        <dbReference type="ChEBI" id="CHEBI:57792"/>
        <dbReference type="ChEBI" id="CHEBI:58262"/>
        <dbReference type="ChEBI" id="CHEBI:58349"/>
        <dbReference type="EC" id="1.1.1.267"/>
    </reaction>
    <physiologicalReaction direction="right-to-left" evidence="8">
        <dbReference type="Rhea" id="RHEA:13719"/>
    </physiologicalReaction>
</comment>
<evidence type="ECO:0000256" key="4">
    <source>
        <dbReference type="ARBA" id="ARBA00022857"/>
    </source>
</evidence>
<dbReference type="Gene3D" id="3.40.50.720">
    <property type="entry name" value="NAD(P)-binding Rossmann-like Domain"/>
    <property type="match status" value="1"/>
</dbReference>
<keyword evidence="3 9" id="KW-0479">Metal-binding</keyword>
<proteinExistence type="inferred from homology"/>
<comment type="function">
    <text evidence="9">Catalyzes the NADPH-dependent rearrangement and reduction of 1-deoxy-D-xylulose-5-phosphate (DXP) to 2-C-methyl-D-erythritol 4-phosphate (MEP).</text>
</comment>
<evidence type="ECO:0000313" key="14">
    <source>
        <dbReference type="Proteomes" id="UP000008305"/>
    </source>
</evidence>
<feature type="domain" description="1-deoxy-D-xylulose 5-phosphate reductoisomerase N-terminal" evidence="10">
    <location>
        <begin position="4"/>
        <end position="129"/>
    </location>
</feature>
<dbReference type="EC" id="1.1.1.267" evidence="9"/>
<dbReference type="GO" id="GO:0030145">
    <property type="term" value="F:manganese ion binding"/>
    <property type="evidence" value="ECO:0007669"/>
    <property type="project" value="TreeGrafter"/>
</dbReference>
<evidence type="ECO:0000256" key="1">
    <source>
        <dbReference type="ARBA" id="ARBA00005094"/>
    </source>
</evidence>
<dbReference type="GO" id="GO:0070402">
    <property type="term" value="F:NADPH binding"/>
    <property type="evidence" value="ECO:0007669"/>
    <property type="project" value="InterPro"/>
</dbReference>
<feature type="binding site" evidence="9">
    <location>
        <position position="173"/>
    </location>
    <ligand>
        <name>1-deoxy-D-xylulose 5-phosphate</name>
        <dbReference type="ChEBI" id="CHEBI:57792"/>
    </ligand>
</feature>
<keyword evidence="14" id="KW-1185">Reference proteome</keyword>
<dbReference type="GO" id="GO:0051484">
    <property type="term" value="P:isopentenyl diphosphate biosynthetic process, methylerythritol 4-phosphate pathway involved in terpenoid biosynthetic process"/>
    <property type="evidence" value="ECO:0007669"/>
    <property type="project" value="TreeGrafter"/>
</dbReference>
<dbReference type="InterPro" id="IPR036291">
    <property type="entry name" value="NAD(P)-bd_dom_sf"/>
</dbReference>
<feature type="domain" description="1-deoxy-D-xylulose 5-phosphate reductoisomerase C-terminal" evidence="11">
    <location>
        <begin position="143"/>
        <end position="226"/>
    </location>
</feature>
<feature type="binding site" evidence="9">
    <location>
        <position position="149"/>
    </location>
    <ligand>
        <name>1-deoxy-D-xylulose 5-phosphate</name>
        <dbReference type="ChEBI" id="CHEBI:57792"/>
    </ligand>
</feature>
<feature type="domain" description="DXP reductoisomerase C-terminal" evidence="12">
    <location>
        <begin position="258"/>
        <end position="374"/>
    </location>
</feature>
<comment type="pathway">
    <text evidence="1 9">Isoprenoid biosynthesis; isopentenyl diphosphate biosynthesis via DXP pathway; isopentenyl diphosphate from 1-deoxy-D-xylulose 5-phosphate: step 1/6.</text>
</comment>
<feature type="binding site" evidence="9">
    <location>
        <position position="11"/>
    </location>
    <ligand>
        <name>NADPH</name>
        <dbReference type="ChEBI" id="CHEBI:57783"/>
    </ligand>
</feature>
<protein>
    <recommendedName>
        <fullName evidence="9">1-deoxy-D-xylulose 5-phosphate reductoisomerase</fullName>
        <shortName evidence="9">DXP reductoisomerase</shortName>
        <ecNumber evidence="9">1.1.1.267</ecNumber>
    </recommendedName>
    <alternativeName>
        <fullName evidence="9">1-deoxyxylulose-5-phosphate reductoisomerase</fullName>
    </alternativeName>
    <alternativeName>
        <fullName evidence="9">2-C-methyl-D-erythritol 4-phosphate synthase</fullName>
    </alternativeName>
</protein>
<keyword evidence="7 9" id="KW-0414">Isoprene biosynthesis</keyword>
<sequence length="379" mass="42288">MKYLAVLGSTGSIGKQTLDIVRRFPEKFKIVALASYGNTPEIFFQQLEEFSPKIASVYDQEVYALAKQKFPHVEMHLGEEGLTAVATEESVDYVVAASSGICALPAIIEAIKQKKTLGLANKEVLVCAGELISNLAKQYDTKILPIDSEHNALFQCLESRDPQSVKRLILTASGGPFFGKSRDELMKVTIQDVLQHPIWCMGKKVTVDSSTFVNKALELIEASWLFGFKDSEIDAVVHPQSLIHGMVEFHDGSVISIMNPPSMLFPIQYALSVPDRLPAPQEGIDFAKKHVLEFYPVDEETFPSIRMARRVLREKGSLGSFFNAANEVLVHRFLSKQIFWHEILQKLEVLMDAHRVYDCSTLESILATDEEARALAQGI</sequence>
<reference evidence="13 14" key="1">
    <citation type="journal article" date="2011" name="J. Bacteriol.">
        <title>Genome sequence of the obligate intracellular animal pathogen Chlamydia pecorum E58.</title>
        <authorList>
            <person name="Mojica S."/>
            <person name="Huot Creasy H."/>
            <person name="Daugherty S."/>
            <person name="Read T.D."/>
            <person name="Kim T."/>
            <person name="Kaltenboeck B."/>
            <person name="Bavoil P."/>
            <person name="Myers G.S."/>
        </authorList>
    </citation>
    <scope>NUCLEOTIDE SEQUENCE [LARGE SCALE GENOMIC DNA]</scope>
    <source>
        <strain evidence="13 14">E58</strain>
    </source>
</reference>
<dbReference type="HAMAP" id="MF_00183">
    <property type="entry name" value="DXP_reductoisom"/>
    <property type="match status" value="1"/>
</dbReference>
<dbReference type="PANTHER" id="PTHR30525">
    <property type="entry name" value="1-DEOXY-D-XYLULOSE 5-PHOSPHATE REDUCTOISOMERASE"/>
    <property type="match status" value="1"/>
</dbReference>
<comment type="caution">
    <text evidence="9">Lacks conserved residue(s) required for the propagation of feature annotation.</text>
</comment>
<feature type="binding site" evidence="9">
    <location>
        <position position="196"/>
    </location>
    <ligand>
        <name>1-deoxy-D-xylulose 5-phosphate</name>
        <dbReference type="ChEBI" id="CHEBI:57792"/>
    </ligand>
</feature>
<dbReference type="SUPFAM" id="SSF51735">
    <property type="entry name" value="NAD(P)-binding Rossmann-fold domains"/>
    <property type="match status" value="1"/>
</dbReference>
<feature type="binding site" evidence="9">
    <location>
        <position position="218"/>
    </location>
    <ligand>
        <name>Mn(2+)</name>
        <dbReference type="ChEBI" id="CHEBI:29035"/>
    </ligand>
</feature>
<evidence type="ECO:0000256" key="2">
    <source>
        <dbReference type="ARBA" id="ARBA00006825"/>
    </source>
</evidence>
<dbReference type="RefSeq" id="WP_013712813.1">
    <property type="nucleotide sequence ID" value="NC_015408.1"/>
</dbReference>
<dbReference type="Gene3D" id="1.10.1740.10">
    <property type="match status" value="1"/>
</dbReference>
<feature type="binding site" evidence="9">
    <location>
        <position position="123"/>
    </location>
    <ligand>
        <name>NADPH</name>
        <dbReference type="ChEBI" id="CHEBI:57783"/>
    </ligand>
</feature>
<feature type="binding site" evidence="9">
    <location>
        <position position="12"/>
    </location>
    <ligand>
        <name>NADPH</name>
        <dbReference type="ChEBI" id="CHEBI:57783"/>
    </ligand>
</feature>
<keyword evidence="5 9" id="KW-0560">Oxidoreductase</keyword>
<feature type="binding site" evidence="9">
    <location>
        <position position="148"/>
    </location>
    <ligand>
        <name>1-deoxy-D-xylulose 5-phosphate</name>
        <dbReference type="ChEBI" id="CHEBI:57792"/>
    </ligand>
</feature>
<evidence type="ECO:0000256" key="6">
    <source>
        <dbReference type="ARBA" id="ARBA00023211"/>
    </source>
</evidence>
<evidence type="ECO:0000256" key="8">
    <source>
        <dbReference type="ARBA" id="ARBA00048543"/>
    </source>
</evidence>
<feature type="binding site" evidence="9">
    <location>
        <position position="13"/>
    </location>
    <ligand>
        <name>NADPH</name>
        <dbReference type="ChEBI" id="CHEBI:57783"/>
    </ligand>
</feature>
<comment type="similarity">
    <text evidence="2 9">Belongs to the DXR family.</text>
</comment>
<dbReference type="PIRSF" id="PIRSF006205">
    <property type="entry name" value="Dxp_reductismrs"/>
    <property type="match status" value="1"/>
</dbReference>
<dbReference type="Proteomes" id="UP000008305">
    <property type="component" value="Chromosome"/>
</dbReference>
<feature type="binding site" evidence="9">
    <location>
        <position position="10"/>
    </location>
    <ligand>
        <name>NADPH</name>
        <dbReference type="ChEBI" id="CHEBI:57783"/>
    </ligand>
</feature>
<dbReference type="FunFam" id="3.40.50.720:FF:000045">
    <property type="entry name" value="1-deoxy-D-xylulose 5-phosphate reductoisomerase"/>
    <property type="match status" value="1"/>
</dbReference>
<feature type="binding site" evidence="9">
    <location>
        <position position="214"/>
    </location>
    <ligand>
        <name>1-deoxy-D-xylulose 5-phosphate</name>
        <dbReference type="ChEBI" id="CHEBI:57792"/>
    </ligand>
</feature>
<dbReference type="GO" id="GO:0030604">
    <property type="term" value="F:1-deoxy-D-xylulose-5-phosphate reductoisomerase activity"/>
    <property type="evidence" value="ECO:0007669"/>
    <property type="project" value="UniProtKB-UniRule"/>
</dbReference>
<feature type="binding site" evidence="9">
    <location>
        <position position="147"/>
    </location>
    <ligand>
        <name>Mn(2+)</name>
        <dbReference type="ChEBI" id="CHEBI:29035"/>
    </ligand>
</feature>
<evidence type="ECO:0000259" key="12">
    <source>
        <dbReference type="Pfam" id="PF13288"/>
    </source>
</evidence>
<dbReference type="InterPro" id="IPR003821">
    <property type="entry name" value="DXP_reductoisomerase"/>
</dbReference>
<evidence type="ECO:0000313" key="13">
    <source>
        <dbReference type="EMBL" id="AEB41735.1"/>
    </source>
</evidence>
<dbReference type="InterPro" id="IPR013512">
    <property type="entry name" value="DXP_reductoisomerase_N"/>
</dbReference>
<feature type="binding site" evidence="9">
    <location>
        <position position="215"/>
    </location>
    <ligand>
        <name>1-deoxy-D-xylulose 5-phosphate</name>
        <dbReference type="ChEBI" id="CHEBI:57792"/>
    </ligand>
</feature>
<gene>
    <name evidence="9 13" type="primary">dxr</name>
    <name evidence="13" type="ordered locus">G5S_0790</name>
</gene>
<dbReference type="Pfam" id="PF13288">
    <property type="entry name" value="DXPR_C"/>
    <property type="match status" value="1"/>
</dbReference>
<evidence type="ECO:0000259" key="11">
    <source>
        <dbReference type="Pfam" id="PF08436"/>
    </source>
</evidence>
<feature type="binding site" evidence="9">
    <location>
        <position position="218"/>
    </location>
    <ligand>
        <name>1-deoxy-D-xylulose 5-phosphate</name>
        <dbReference type="ChEBI" id="CHEBI:57792"/>
    </ligand>
</feature>
<feature type="binding site" evidence="9">
    <location>
        <position position="202"/>
    </location>
    <ligand>
        <name>NADPH</name>
        <dbReference type="ChEBI" id="CHEBI:57783"/>
    </ligand>
</feature>
<dbReference type="SUPFAM" id="SSF55347">
    <property type="entry name" value="Glyceraldehyde-3-phosphate dehydrogenase-like, C-terminal domain"/>
    <property type="match status" value="1"/>
</dbReference>
<feature type="binding site" evidence="9">
    <location>
        <position position="121"/>
    </location>
    <ligand>
        <name>NADPH</name>
        <dbReference type="ChEBI" id="CHEBI:57783"/>
    </ligand>
</feature>
<dbReference type="InterPro" id="IPR013644">
    <property type="entry name" value="DXP_reductoisomerase_C"/>
</dbReference>
<dbReference type="EMBL" id="CP002608">
    <property type="protein sequence ID" value="AEB41735.1"/>
    <property type="molecule type" value="Genomic_DNA"/>
</dbReference>
<name>A0AA34RDJ1_CHLPE</name>
<dbReference type="InterPro" id="IPR036169">
    <property type="entry name" value="DXPR_C_sf"/>
</dbReference>
<comment type="cofactor">
    <cofactor evidence="9">
        <name>Mg(2+)</name>
        <dbReference type="ChEBI" id="CHEBI:18420"/>
    </cofactor>
    <cofactor evidence="9">
        <name>Mn(2+)</name>
        <dbReference type="ChEBI" id="CHEBI:29035"/>
    </cofactor>
</comment>
<keyword evidence="9" id="KW-0460">Magnesium</keyword>
<evidence type="ECO:0000256" key="5">
    <source>
        <dbReference type="ARBA" id="ARBA00023002"/>
    </source>
</evidence>
<dbReference type="AlphaFoldDB" id="A0AA34RDJ1"/>
<feature type="binding site" evidence="9">
    <location>
        <position position="149"/>
    </location>
    <ligand>
        <name>Mn(2+)</name>
        <dbReference type="ChEBI" id="CHEBI:29035"/>
    </ligand>
</feature>
<dbReference type="PANTHER" id="PTHR30525:SF0">
    <property type="entry name" value="1-DEOXY-D-XYLULOSE 5-PHOSPHATE REDUCTOISOMERASE, CHLOROPLASTIC"/>
    <property type="match status" value="1"/>
</dbReference>
<dbReference type="InterPro" id="IPR026877">
    <property type="entry name" value="DXPR_C"/>
</dbReference>